<sequence length="194" mass="20681">MLIGRRGFLALGGAAVATSTLTACLGSVEENELVAEVFRRGGGFSDRFILDALSRFAEHAGYSTVKDLRLRTLSLNSIHAVHGEVSMASNPDECDLVRWDGRSLWTTPSNTEPSPHFLPADVPAMIRDPRPMFLAMAEELGEPAESFSLTATLLTMGDRADERIVPPLSGSASSERSSASMSFDPATGAGMGVH</sequence>
<protein>
    <recommendedName>
        <fullName evidence="4">Secreted protein</fullName>
    </recommendedName>
</protein>
<comment type="caution">
    <text evidence="2">The sequence shown here is derived from an EMBL/GenBank/DDBJ whole genome shotgun (WGS) entry which is preliminary data.</text>
</comment>
<dbReference type="RefSeq" id="WP_141743030.1">
    <property type="nucleotide sequence ID" value="NZ_CP083645.1"/>
</dbReference>
<dbReference type="InterPro" id="IPR006311">
    <property type="entry name" value="TAT_signal"/>
</dbReference>
<keyword evidence="3" id="KW-1185">Reference proteome</keyword>
<feature type="region of interest" description="Disordered" evidence="1">
    <location>
        <begin position="163"/>
        <end position="194"/>
    </location>
</feature>
<dbReference type="Proteomes" id="UP001519305">
    <property type="component" value="Unassembled WGS sequence"/>
</dbReference>
<evidence type="ECO:0008006" key="4">
    <source>
        <dbReference type="Google" id="ProtNLM"/>
    </source>
</evidence>
<organism evidence="2 3">
    <name type="scientific">Corynebacterium freneyi</name>
    <dbReference type="NCBI Taxonomy" id="134034"/>
    <lineage>
        <taxon>Bacteria</taxon>
        <taxon>Bacillati</taxon>
        <taxon>Actinomycetota</taxon>
        <taxon>Actinomycetes</taxon>
        <taxon>Mycobacteriales</taxon>
        <taxon>Corynebacteriaceae</taxon>
        <taxon>Corynebacterium</taxon>
    </lineage>
</organism>
<dbReference type="EMBL" id="JAGINY010000001">
    <property type="protein sequence ID" value="MBP2331851.1"/>
    <property type="molecule type" value="Genomic_DNA"/>
</dbReference>
<proteinExistence type="predicted"/>
<name>A0ABS4U5B2_9CORY</name>
<reference evidence="2 3" key="1">
    <citation type="submission" date="2021-03" db="EMBL/GenBank/DDBJ databases">
        <title>Sequencing the genomes of 1000 actinobacteria strains.</title>
        <authorList>
            <person name="Klenk H.-P."/>
        </authorList>
    </citation>
    <scope>NUCLEOTIDE SEQUENCE [LARGE SCALE GENOMIC DNA]</scope>
    <source>
        <strain evidence="2 3">DSM 44506</strain>
    </source>
</reference>
<evidence type="ECO:0000313" key="2">
    <source>
        <dbReference type="EMBL" id="MBP2331851.1"/>
    </source>
</evidence>
<dbReference type="PROSITE" id="PS51318">
    <property type="entry name" value="TAT"/>
    <property type="match status" value="1"/>
</dbReference>
<evidence type="ECO:0000313" key="3">
    <source>
        <dbReference type="Proteomes" id="UP001519305"/>
    </source>
</evidence>
<evidence type="ECO:0000256" key="1">
    <source>
        <dbReference type="SAM" id="MobiDB-lite"/>
    </source>
</evidence>
<dbReference type="PROSITE" id="PS51257">
    <property type="entry name" value="PROKAR_LIPOPROTEIN"/>
    <property type="match status" value="1"/>
</dbReference>
<feature type="compositionally biased region" description="Low complexity" evidence="1">
    <location>
        <begin position="169"/>
        <end position="182"/>
    </location>
</feature>
<accession>A0ABS4U5B2</accession>
<gene>
    <name evidence="2" type="ORF">JOF33_000550</name>
</gene>